<keyword evidence="1" id="KW-1185">Reference proteome</keyword>
<protein>
    <submittedName>
        <fullName evidence="2">Uncharacterized protein LOC136088750</fullName>
    </submittedName>
</protein>
<dbReference type="Proteomes" id="UP001652625">
    <property type="component" value="Chromosome 12"/>
</dbReference>
<reference evidence="2" key="1">
    <citation type="submission" date="2025-08" db="UniProtKB">
        <authorList>
            <consortium name="RefSeq"/>
        </authorList>
    </citation>
    <scope>IDENTIFICATION</scope>
</reference>
<dbReference type="GeneID" id="136088750"/>
<evidence type="ECO:0000313" key="1">
    <source>
        <dbReference type="Proteomes" id="UP001652625"/>
    </source>
</evidence>
<sequence>MMEENVLQKCVLCKNIIDHGFQCNLWENDDYKICQTCADSSCGISYHEKNVLVKRAFQSFTADSIKEIASSSLLMAIYSGQLYSYRHNSYYAAGKAKKNLIDQDLMYLLSEDKKDNLYGALSKSFKSLKSCGYTFKVLLPEAILYLFAKVEGISRIKAEVLLSSYSLQRTTELLNELSDNENVFLETSIPFKKREVIEGGNTHHQAQNVVIQNEETMELLNVYVYFSDKSMCKV</sequence>
<accession>A0ABM4D540</accession>
<evidence type="ECO:0000313" key="2">
    <source>
        <dbReference type="RefSeq" id="XP_065669398.1"/>
    </source>
</evidence>
<organism evidence="1 2">
    <name type="scientific">Hydra vulgaris</name>
    <name type="common">Hydra</name>
    <name type="synonym">Hydra attenuata</name>
    <dbReference type="NCBI Taxonomy" id="6087"/>
    <lineage>
        <taxon>Eukaryota</taxon>
        <taxon>Metazoa</taxon>
        <taxon>Cnidaria</taxon>
        <taxon>Hydrozoa</taxon>
        <taxon>Hydroidolina</taxon>
        <taxon>Anthoathecata</taxon>
        <taxon>Aplanulata</taxon>
        <taxon>Hydridae</taxon>
        <taxon>Hydra</taxon>
    </lineage>
</organism>
<proteinExistence type="predicted"/>
<gene>
    <name evidence="2" type="primary">LOC136088750</name>
</gene>
<name>A0ABM4D540_HYDVU</name>
<dbReference type="RefSeq" id="XP_065669398.1">
    <property type="nucleotide sequence ID" value="XM_065813326.1"/>
</dbReference>